<accession>A0ACC2HSS3</accession>
<dbReference type="EMBL" id="JAPHNI010001288">
    <property type="protein sequence ID" value="KAJ8106045.1"/>
    <property type="molecule type" value="Genomic_DNA"/>
</dbReference>
<dbReference type="Proteomes" id="UP001153331">
    <property type="component" value="Unassembled WGS sequence"/>
</dbReference>
<reference evidence="1" key="1">
    <citation type="submission" date="2022-11" db="EMBL/GenBank/DDBJ databases">
        <title>Genome Sequence of Boeremia exigua.</title>
        <authorList>
            <person name="Buettner E."/>
        </authorList>
    </citation>
    <scope>NUCLEOTIDE SEQUENCE</scope>
    <source>
        <strain evidence="1">CU02</strain>
    </source>
</reference>
<evidence type="ECO:0000313" key="1">
    <source>
        <dbReference type="EMBL" id="KAJ8106045.1"/>
    </source>
</evidence>
<protein>
    <submittedName>
        <fullName evidence="1">Uncharacterized protein</fullName>
    </submittedName>
</protein>
<name>A0ACC2HSS3_9PLEO</name>
<gene>
    <name evidence="1" type="ORF">OPT61_g9800</name>
</gene>
<keyword evidence="2" id="KW-1185">Reference proteome</keyword>
<evidence type="ECO:0000313" key="2">
    <source>
        <dbReference type="Proteomes" id="UP001153331"/>
    </source>
</evidence>
<comment type="caution">
    <text evidence="1">The sequence shown here is derived from an EMBL/GenBank/DDBJ whole genome shotgun (WGS) entry which is preliminary data.</text>
</comment>
<organism evidence="1 2">
    <name type="scientific">Boeremia exigua</name>
    <dbReference type="NCBI Taxonomy" id="749465"/>
    <lineage>
        <taxon>Eukaryota</taxon>
        <taxon>Fungi</taxon>
        <taxon>Dikarya</taxon>
        <taxon>Ascomycota</taxon>
        <taxon>Pezizomycotina</taxon>
        <taxon>Dothideomycetes</taxon>
        <taxon>Pleosporomycetidae</taxon>
        <taxon>Pleosporales</taxon>
        <taxon>Pleosporineae</taxon>
        <taxon>Didymellaceae</taxon>
        <taxon>Boeremia</taxon>
    </lineage>
</organism>
<sequence>MAVWRLDARIAGSDTDGGSTADSRRTCGHQRRLANGSPIFCGVWEAYEGQFVDGCTTLSEGAARAAQGQAPQPLTAIDAAFTFALAVGCGSTGKVNGQVGVAGSGKEVSSSSRPPARRYRRLRGAGLLACSGLTRPASAIVSGWSMTESHGWQQTKDGRRVQCGPAASNKCWPLVDAHGAQWGRAVLAEAASAAQLALGLLGASWTR</sequence>
<proteinExistence type="predicted"/>